<reference evidence="3 4" key="1">
    <citation type="journal article" date="2018" name="Sci. Rep.">
        <title>Comparative analysis of the Pocillopora damicornis genome highlights role of immune system in coral evolution.</title>
        <authorList>
            <person name="Cunning R."/>
            <person name="Bay R.A."/>
            <person name="Gillette P."/>
            <person name="Baker A.C."/>
            <person name="Traylor-Knowles N."/>
        </authorList>
    </citation>
    <scope>NUCLEOTIDE SEQUENCE [LARGE SCALE GENOMIC DNA]</scope>
    <source>
        <strain evidence="3">RSMAS</strain>
        <tissue evidence="3">Whole animal</tissue>
    </source>
</reference>
<keyword evidence="2" id="KW-1133">Transmembrane helix</keyword>
<evidence type="ECO:0000256" key="1">
    <source>
        <dbReference type="SAM" id="MobiDB-lite"/>
    </source>
</evidence>
<sequence length="115" mass="13015">MSDRVTLFVSTNTMQTRAFRSHSYNPPPPTPLSQRSRRTLSLPAREKPLIPPVISENPEYFQTVHEQCLSEDQPCSREACDDVGWISPIIGFLISLFLFAWACLLSMSVNGREDS</sequence>
<proteinExistence type="predicted"/>
<keyword evidence="2" id="KW-0812">Transmembrane</keyword>
<comment type="caution">
    <text evidence="3">The sequence shown here is derived from an EMBL/GenBank/DDBJ whole genome shotgun (WGS) entry which is preliminary data.</text>
</comment>
<feature type="non-terminal residue" evidence="3">
    <location>
        <position position="115"/>
    </location>
</feature>
<protein>
    <submittedName>
        <fullName evidence="3">Uncharacterized protein</fullName>
    </submittedName>
</protein>
<name>A0A3M6T492_POCDA</name>
<feature type="transmembrane region" description="Helical" evidence="2">
    <location>
        <begin position="85"/>
        <end position="105"/>
    </location>
</feature>
<evidence type="ECO:0000313" key="3">
    <source>
        <dbReference type="EMBL" id="RMX34729.1"/>
    </source>
</evidence>
<accession>A0A3M6T492</accession>
<dbReference type="OrthoDB" id="5950085at2759"/>
<dbReference type="AlphaFoldDB" id="A0A3M6T492"/>
<keyword evidence="4" id="KW-1185">Reference proteome</keyword>
<dbReference type="EMBL" id="RCHS01004377">
    <property type="protein sequence ID" value="RMX34729.1"/>
    <property type="molecule type" value="Genomic_DNA"/>
</dbReference>
<evidence type="ECO:0000313" key="4">
    <source>
        <dbReference type="Proteomes" id="UP000275408"/>
    </source>
</evidence>
<feature type="region of interest" description="Disordered" evidence="1">
    <location>
        <begin position="17"/>
        <end position="37"/>
    </location>
</feature>
<keyword evidence="2" id="KW-0472">Membrane</keyword>
<gene>
    <name evidence="3" type="ORF">pdam_00010214</name>
</gene>
<dbReference type="Proteomes" id="UP000275408">
    <property type="component" value="Unassembled WGS sequence"/>
</dbReference>
<evidence type="ECO:0000256" key="2">
    <source>
        <dbReference type="SAM" id="Phobius"/>
    </source>
</evidence>
<organism evidence="3 4">
    <name type="scientific">Pocillopora damicornis</name>
    <name type="common">Cauliflower coral</name>
    <name type="synonym">Millepora damicornis</name>
    <dbReference type="NCBI Taxonomy" id="46731"/>
    <lineage>
        <taxon>Eukaryota</taxon>
        <taxon>Metazoa</taxon>
        <taxon>Cnidaria</taxon>
        <taxon>Anthozoa</taxon>
        <taxon>Hexacorallia</taxon>
        <taxon>Scleractinia</taxon>
        <taxon>Astrocoeniina</taxon>
        <taxon>Pocilloporidae</taxon>
        <taxon>Pocillopora</taxon>
    </lineage>
</organism>